<dbReference type="InterPro" id="IPR013022">
    <property type="entry name" value="Xyl_isomerase-like_TIM-brl"/>
</dbReference>
<reference evidence="3" key="1">
    <citation type="submission" date="2018-05" db="EMBL/GenBank/DDBJ databases">
        <title>Genome sequencing of Phenylobacterium sp. HYN0004.</title>
        <authorList>
            <person name="Yi H."/>
            <person name="Baek C."/>
        </authorList>
    </citation>
    <scope>NUCLEOTIDE SEQUENCE [LARGE SCALE GENOMIC DNA]</scope>
    <source>
        <strain evidence="3">HYN0004</strain>
    </source>
</reference>
<evidence type="ECO:0000259" key="1">
    <source>
        <dbReference type="Pfam" id="PF01261"/>
    </source>
</evidence>
<accession>A0A2Z3HYT9</accession>
<evidence type="ECO:0000313" key="3">
    <source>
        <dbReference type="Proteomes" id="UP000247763"/>
    </source>
</evidence>
<dbReference type="RefSeq" id="WP_110451077.1">
    <property type="nucleotide sequence ID" value="NZ_CP029479.1"/>
</dbReference>
<feature type="domain" description="Xylose isomerase-like TIM barrel" evidence="1">
    <location>
        <begin position="25"/>
        <end position="216"/>
    </location>
</feature>
<dbReference type="InterPro" id="IPR036237">
    <property type="entry name" value="Xyl_isomerase-like_sf"/>
</dbReference>
<dbReference type="PANTHER" id="PTHR12110">
    <property type="entry name" value="HYDROXYPYRUVATE ISOMERASE"/>
    <property type="match status" value="1"/>
</dbReference>
<dbReference type="AlphaFoldDB" id="A0A2Z3HYT9"/>
<organism evidence="2 3">
    <name type="scientific">Phenylobacterium parvum</name>
    <dbReference type="NCBI Taxonomy" id="2201350"/>
    <lineage>
        <taxon>Bacteria</taxon>
        <taxon>Pseudomonadati</taxon>
        <taxon>Pseudomonadota</taxon>
        <taxon>Alphaproteobacteria</taxon>
        <taxon>Caulobacterales</taxon>
        <taxon>Caulobacteraceae</taxon>
        <taxon>Phenylobacterium</taxon>
    </lineage>
</organism>
<dbReference type="EMBL" id="CP029479">
    <property type="protein sequence ID" value="AWM78511.1"/>
    <property type="molecule type" value="Genomic_DNA"/>
</dbReference>
<dbReference type="Pfam" id="PF01261">
    <property type="entry name" value="AP_endonuc_2"/>
    <property type="match status" value="1"/>
</dbReference>
<dbReference type="OrthoDB" id="9798407at2"/>
<dbReference type="Proteomes" id="UP000247763">
    <property type="component" value="Chromosome"/>
</dbReference>
<dbReference type="SUPFAM" id="SSF51658">
    <property type="entry name" value="Xylose isomerase-like"/>
    <property type="match status" value="1"/>
</dbReference>
<dbReference type="PANTHER" id="PTHR12110:SF41">
    <property type="entry name" value="INOSOSE DEHYDRATASE"/>
    <property type="match status" value="1"/>
</dbReference>
<evidence type="ECO:0000313" key="2">
    <source>
        <dbReference type="EMBL" id="AWM78511.1"/>
    </source>
</evidence>
<protein>
    <recommendedName>
        <fullName evidence="1">Xylose isomerase-like TIM barrel domain-containing protein</fullName>
    </recommendedName>
</protein>
<proteinExistence type="predicted"/>
<sequence>MTAYGLQLYTLRKPFAADPKGTLSRIREIGYDAVEFAAPLSMDFADLGDHLAAIGLDCPSVHAGIDDMRDRPEAVLAMARHLGCRWIVLPFVMPDQRDWDRVIADLNAFALTATDAGFRVAYHHHDFEFAPDAEGTRPFDRLVAGLDPARVSFELDVYWLKRGGEDPLAMIRQLADRVRLLHLKDYREDGGMDNVGAGTLDFPALLAAGSEVGVEHRFVEHDFPPDPYWPSVEASLRYLRGLG</sequence>
<dbReference type="Gene3D" id="3.20.20.150">
    <property type="entry name" value="Divalent-metal-dependent TIM barrel enzymes"/>
    <property type="match status" value="1"/>
</dbReference>
<dbReference type="InterPro" id="IPR050312">
    <property type="entry name" value="IolE/XylAMocC-like"/>
</dbReference>
<dbReference type="KEGG" id="phb:HYN04_12570"/>
<gene>
    <name evidence="2" type="ORF">HYN04_12570</name>
</gene>
<name>A0A2Z3HYT9_9CAUL</name>
<keyword evidence="3" id="KW-1185">Reference proteome</keyword>